<accession>A0A0H0XN78</accession>
<dbReference type="EMBL" id="LBHU01000002">
    <property type="protein sequence ID" value="KLI64058.1"/>
    <property type="molecule type" value="Genomic_DNA"/>
</dbReference>
<name>A0A0H0XN78_9SPHN</name>
<evidence type="ECO:0000259" key="1">
    <source>
        <dbReference type="Pfam" id="PF08818"/>
    </source>
</evidence>
<dbReference type="InterPro" id="IPR014922">
    <property type="entry name" value="YdhG-like"/>
</dbReference>
<evidence type="ECO:0000313" key="2">
    <source>
        <dbReference type="EMBL" id="KLI64058.1"/>
    </source>
</evidence>
<evidence type="ECO:0000313" key="3">
    <source>
        <dbReference type="Proteomes" id="UP000053455"/>
    </source>
</evidence>
<gene>
    <name evidence="2" type="ORF">AAV99_07495</name>
</gene>
<comment type="caution">
    <text evidence="2">The sequence shown here is derived from an EMBL/GenBank/DDBJ whole genome shotgun (WGS) entry which is preliminary data.</text>
</comment>
<organism evidence="2 3">
    <name type="scientific">Aurantiacibacter marinus</name>
    <dbReference type="NCBI Taxonomy" id="874156"/>
    <lineage>
        <taxon>Bacteria</taxon>
        <taxon>Pseudomonadati</taxon>
        <taxon>Pseudomonadota</taxon>
        <taxon>Alphaproteobacteria</taxon>
        <taxon>Sphingomonadales</taxon>
        <taxon>Erythrobacteraceae</taxon>
        <taxon>Aurantiacibacter</taxon>
    </lineage>
</organism>
<dbReference type="SUPFAM" id="SSF159888">
    <property type="entry name" value="YdhG-like"/>
    <property type="match status" value="1"/>
</dbReference>
<sequence length="147" mass="16613">MSENKTKATSQAVDEFIAAVEHDGKRGEAKQLDALFRRVTGEEPVMWGPSMIGYGSYHYKYDSGREGDFLRTGFSPRKAKHSVYLMGGYCEEVTSAKNEQLLKRLGKHSRGKSCLYINKLADVDMGVLEELVKVNWDAMNRVYPPEN</sequence>
<proteinExistence type="predicted"/>
<feature type="domain" description="YdhG-like" evidence="1">
    <location>
        <begin position="25"/>
        <end position="133"/>
    </location>
</feature>
<dbReference type="AlphaFoldDB" id="A0A0H0XN78"/>
<protein>
    <recommendedName>
        <fullName evidence="1">YdhG-like domain-containing protein</fullName>
    </recommendedName>
</protein>
<keyword evidence="3" id="KW-1185">Reference proteome</keyword>
<dbReference type="Pfam" id="PF08818">
    <property type="entry name" value="DUF1801"/>
    <property type="match status" value="1"/>
</dbReference>
<reference evidence="2 3" key="1">
    <citation type="submission" date="2015-04" db="EMBL/GenBank/DDBJ databases">
        <title>The draft genome sequence of Erythrobacter marinus HWDM-33.</title>
        <authorList>
            <person name="Zhuang L."/>
            <person name="Liu Y."/>
            <person name="Shao Z."/>
        </authorList>
    </citation>
    <scope>NUCLEOTIDE SEQUENCE [LARGE SCALE GENOMIC DNA]</scope>
    <source>
        <strain evidence="2 3">HWDM-33</strain>
    </source>
</reference>
<dbReference type="Proteomes" id="UP000053455">
    <property type="component" value="Unassembled WGS sequence"/>
</dbReference>
<dbReference type="OrthoDB" id="5951444at2"/>
<dbReference type="RefSeq" id="WP_047093883.1">
    <property type="nucleotide sequence ID" value="NZ_LBHU01000002.1"/>
</dbReference>
<dbReference type="PATRIC" id="fig|874156.12.peg.1542"/>